<evidence type="ECO:0000256" key="4">
    <source>
        <dbReference type="ARBA" id="ARBA00022989"/>
    </source>
</evidence>
<evidence type="ECO:0000313" key="9">
    <source>
        <dbReference type="Proteomes" id="UP000013520"/>
    </source>
</evidence>
<dbReference type="Proteomes" id="UP000013520">
    <property type="component" value="Chromosome"/>
</dbReference>
<organism evidence="8 9">
    <name type="scientific">Desulfoscipio gibsoniae DSM 7213</name>
    <dbReference type="NCBI Taxonomy" id="767817"/>
    <lineage>
        <taxon>Bacteria</taxon>
        <taxon>Bacillati</taxon>
        <taxon>Bacillota</taxon>
        <taxon>Clostridia</taxon>
        <taxon>Eubacteriales</taxon>
        <taxon>Desulfallaceae</taxon>
        <taxon>Desulfoscipio</taxon>
    </lineage>
</organism>
<evidence type="ECO:0000256" key="3">
    <source>
        <dbReference type="ARBA" id="ARBA00022692"/>
    </source>
</evidence>
<dbReference type="InterPro" id="IPR020846">
    <property type="entry name" value="MFS_dom"/>
</dbReference>
<accession>R4KCL5</accession>
<feature type="transmembrane region" description="Helical" evidence="6">
    <location>
        <begin position="90"/>
        <end position="114"/>
    </location>
</feature>
<feature type="transmembrane region" description="Helical" evidence="6">
    <location>
        <begin position="301"/>
        <end position="321"/>
    </location>
</feature>
<gene>
    <name evidence="8" type="ORF">Desgi_1425</name>
</gene>
<evidence type="ECO:0000256" key="1">
    <source>
        <dbReference type="ARBA" id="ARBA00004651"/>
    </source>
</evidence>
<feature type="transmembrane region" description="Helical" evidence="6">
    <location>
        <begin position="388"/>
        <end position="411"/>
    </location>
</feature>
<dbReference type="AlphaFoldDB" id="R4KCL5"/>
<protein>
    <submittedName>
        <fullName evidence="8">Sugar phosphate permease</fullName>
    </submittedName>
</protein>
<feature type="transmembrane region" description="Helical" evidence="6">
    <location>
        <begin position="328"/>
        <end position="347"/>
    </location>
</feature>
<dbReference type="Gene3D" id="1.20.1250.20">
    <property type="entry name" value="MFS general substrate transporter like domains"/>
    <property type="match status" value="2"/>
</dbReference>
<dbReference type="PANTHER" id="PTHR23537:SF1">
    <property type="entry name" value="SUGAR TRANSPORTER"/>
    <property type="match status" value="1"/>
</dbReference>
<keyword evidence="5 6" id="KW-0472">Membrane</keyword>
<feature type="transmembrane region" description="Helical" evidence="6">
    <location>
        <begin position="417"/>
        <end position="439"/>
    </location>
</feature>
<keyword evidence="2" id="KW-0813">Transport</keyword>
<name>R4KCL5_9FIRM</name>
<keyword evidence="4 6" id="KW-1133">Transmembrane helix</keyword>
<dbReference type="Pfam" id="PF07690">
    <property type="entry name" value="MFS_1"/>
    <property type="match status" value="1"/>
</dbReference>
<feature type="transmembrane region" description="Helical" evidence="6">
    <location>
        <begin position="20"/>
        <end position="43"/>
    </location>
</feature>
<feature type="transmembrane region" description="Helical" evidence="6">
    <location>
        <begin position="63"/>
        <end position="83"/>
    </location>
</feature>
<dbReference type="GO" id="GO:0022857">
    <property type="term" value="F:transmembrane transporter activity"/>
    <property type="evidence" value="ECO:0007669"/>
    <property type="project" value="InterPro"/>
</dbReference>
<dbReference type="PANTHER" id="PTHR23537">
    <property type="match status" value="1"/>
</dbReference>
<dbReference type="InterPro" id="IPR010645">
    <property type="entry name" value="MFS_4"/>
</dbReference>
<dbReference type="OrthoDB" id="9793415at2"/>
<proteinExistence type="predicted"/>
<keyword evidence="3 6" id="KW-0812">Transmembrane</keyword>
<dbReference type="SUPFAM" id="SSF103473">
    <property type="entry name" value="MFS general substrate transporter"/>
    <property type="match status" value="1"/>
</dbReference>
<dbReference type="KEGG" id="dgi:Desgi_1425"/>
<dbReference type="InterPro" id="IPR011701">
    <property type="entry name" value="MFS"/>
</dbReference>
<feature type="transmembrane region" description="Helical" evidence="6">
    <location>
        <begin position="120"/>
        <end position="141"/>
    </location>
</feature>
<comment type="subcellular location">
    <subcellularLocation>
        <location evidence="1">Cell membrane</location>
        <topology evidence="1">Multi-pass membrane protein</topology>
    </subcellularLocation>
</comment>
<dbReference type="eggNOG" id="COG2271">
    <property type="taxonomic scope" value="Bacteria"/>
</dbReference>
<feature type="domain" description="Major facilitator superfamily (MFS) profile" evidence="7">
    <location>
        <begin position="23"/>
        <end position="443"/>
    </location>
</feature>
<dbReference type="HOGENOM" id="CLU_001265_7_4_9"/>
<sequence>MTQLQKETMVENSSRLGFHYGYIILIIGILTVTGALGFARFGYATIVPSMKVSLLLNNTQMGAIATGNLIGYTAFSLIGGFLAARYGPRLIIGFSMSLTGVTMFLTGLSGGFASAVALRFLTGFGSAGSNVPMMGLASAWFGPKRRGMAAGFLVGGSGLGFFVTGFLVPKVIAASPQNGWRLSWFILGALVVLLGLLSYIFLRNSPKDKGLLPLGVESVASPQSSASSMVDQMGEVNKAAPVSGPEATTKSIVWSSVYASPAMWHLGFIYLFFGFEYIIYGTFFSTALVSDKGFTQAQAGAMWALAGAIGIFSGILWGAVSDYIGRKYALAIVFALHAVCYYLFYSANADGGMLLVSVILYGLTAFSIPGIVAATCGDYVGARLAPAALGMVTLFFAIGQAAAPSVAGYLADATCSFNKAFLLAAAVAAVGSVGSLTLGQPKHKL</sequence>
<feature type="transmembrane region" description="Helical" evidence="6">
    <location>
        <begin position="148"/>
        <end position="168"/>
    </location>
</feature>
<feature type="transmembrane region" description="Helical" evidence="6">
    <location>
        <begin position="268"/>
        <end position="289"/>
    </location>
</feature>
<reference evidence="8 9" key="1">
    <citation type="submission" date="2012-01" db="EMBL/GenBank/DDBJ databases">
        <title>Complete sequence of Desulfotomaculum gibsoniae DSM 7213.</title>
        <authorList>
            <consortium name="US DOE Joint Genome Institute"/>
            <person name="Lucas S."/>
            <person name="Han J."/>
            <person name="Lapidus A."/>
            <person name="Cheng J.-F."/>
            <person name="Goodwin L."/>
            <person name="Pitluck S."/>
            <person name="Peters L."/>
            <person name="Ovchinnikova G."/>
            <person name="Teshima H."/>
            <person name="Detter J.C."/>
            <person name="Han C."/>
            <person name="Tapia R."/>
            <person name="Land M."/>
            <person name="Hauser L."/>
            <person name="Kyrpides N."/>
            <person name="Ivanova N."/>
            <person name="Pagani I."/>
            <person name="Parshina S."/>
            <person name="Plugge C."/>
            <person name="Muyzer G."/>
            <person name="Kuever J."/>
            <person name="Ivanova A."/>
            <person name="Nazina T."/>
            <person name="Klenk H.-P."/>
            <person name="Brambilla E."/>
            <person name="Spring S."/>
            <person name="Stams A.F."/>
            <person name="Woyke T."/>
        </authorList>
    </citation>
    <scope>NUCLEOTIDE SEQUENCE [LARGE SCALE GENOMIC DNA]</scope>
    <source>
        <strain evidence="8 9">DSM 7213</strain>
    </source>
</reference>
<dbReference type="RefSeq" id="WP_006522712.1">
    <property type="nucleotide sequence ID" value="NC_021184.1"/>
</dbReference>
<keyword evidence="9" id="KW-1185">Reference proteome</keyword>
<evidence type="ECO:0000256" key="2">
    <source>
        <dbReference type="ARBA" id="ARBA00022448"/>
    </source>
</evidence>
<evidence type="ECO:0000313" key="8">
    <source>
        <dbReference type="EMBL" id="AGL00923.1"/>
    </source>
</evidence>
<dbReference type="STRING" id="767817.Desgi_1425"/>
<dbReference type="PROSITE" id="PS50850">
    <property type="entry name" value="MFS"/>
    <property type="match status" value="1"/>
</dbReference>
<feature type="transmembrane region" description="Helical" evidence="6">
    <location>
        <begin position="180"/>
        <end position="202"/>
    </location>
</feature>
<dbReference type="GO" id="GO:0005886">
    <property type="term" value="C:plasma membrane"/>
    <property type="evidence" value="ECO:0007669"/>
    <property type="project" value="UniProtKB-SubCell"/>
</dbReference>
<dbReference type="EMBL" id="CP003273">
    <property type="protein sequence ID" value="AGL00923.1"/>
    <property type="molecule type" value="Genomic_DNA"/>
</dbReference>
<evidence type="ECO:0000256" key="5">
    <source>
        <dbReference type="ARBA" id="ARBA00023136"/>
    </source>
</evidence>
<feature type="transmembrane region" description="Helical" evidence="6">
    <location>
        <begin position="353"/>
        <end position="376"/>
    </location>
</feature>
<evidence type="ECO:0000259" key="7">
    <source>
        <dbReference type="PROSITE" id="PS50850"/>
    </source>
</evidence>
<evidence type="ECO:0000256" key="6">
    <source>
        <dbReference type="SAM" id="Phobius"/>
    </source>
</evidence>
<dbReference type="InterPro" id="IPR036259">
    <property type="entry name" value="MFS_trans_sf"/>
</dbReference>